<evidence type="ECO:0000313" key="2">
    <source>
        <dbReference type="Proteomes" id="UP000193648"/>
    </source>
</evidence>
<name>A0A1Y2GUF4_9FUNG</name>
<proteinExistence type="predicted"/>
<dbReference type="OrthoDB" id="2449241at2759"/>
<comment type="caution">
    <text evidence="1">The sequence shown here is derived from an EMBL/GenBank/DDBJ whole genome shotgun (WGS) entry which is preliminary data.</text>
</comment>
<gene>
    <name evidence="1" type="ORF">BCR41DRAFT_394173</name>
</gene>
<dbReference type="EMBL" id="MCFF01000009">
    <property type="protein sequence ID" value="ORZ23856.1"/>
    <property type="molecule type" value="Genomic_DNA"/>
</dbReference>
<reference evidence="1 2" key="1">
    <citation type="submission" date="2016-07" db="EMBL/GenBank/DDBJ databases">
        <title>Pervasive Adenine N6-methylation of Active Genes in Fungi.</title>
        <authorList>
            <consortium name="DOE Joint Genome Institute"/>
            <person name="Mondo S.J."/>
            <person name="Dannebaum R.O."/>
            <person name="Kuo R.C."/>
            <person name="Labutti K."/>
            <person name="Haridas S."/>
            <person name="Kuo A."/>
            <person name="Salamov A."/>
            <person name="Ahrendt S.R."/>
            <person name="Lipzen A."/>
            <person name="Sullivan W."/>
            <person name="Andreopoulos W.B."/>
            <person name="Clum A."/>
            <person name="Lindquist E."/>
            <person name="Daum C."/>
            <person name="Ramamoorthy G.K."/>
            <person name="Gryganskyi A."/>
            <person name="Culley D."/>
            <person name="Magnuson J.K."/>
            <person name="James T.Y."/>
            <person name="O'Malley M.A."/>
            <person name="Stajich J.E."/>
            <person name="Spatafora J.W."/>
            <person name="Visel A."/>
            <person name="Grigoriev I.V."/>
        </authorList>
    </citation>
    <scope>NUCLEOTIDE SEQUENCE [LARGE SCALE GENOMIC DNA]</scope>
    <source>
        <strain evidence="1 2">NRRL 3116</strain>
    </source>
</reference>
<dbReference type="RefSeq" id="XP_021883670.1">
    <property type="nucleotide sequence ID" value="XM_022028623.1"/>
</dbReference>
<dbReference type="InParanoid" id="A0A1Y2GUF4"/>
<dbReference type="AlphaFoldDB" id="A0A1Y2GUF4"/>
<protein>
    <submittedName>
        <fullName evidence="1">Uncharacterized protein</fullName>
    </submittedName>
</protein>
<keyword evidence="2" id="KW-1185">Reference proteome</keyword>
<dbReference type="GeneID" id="33570466"/>
<accession>A0A1Y2GUF4</accession>
<sequence>MDIERIMQLPGAARSMKKALDKALDSTDYSFCLATLLLSGQGGVLIQALFCDIGGDRMVHGYRDKVSLQSLDKVITRFKLEGTISTNGLVLNLLAYDTTQTKRQRTTVGCDSDIVNALAFSSMDPHNPNLWQTVKVRGRFLYLPVLRFNHPLNKRNREKEMIEIESAIPVIERNTYNEYFQWVNEESQTQTGSTNLDVL</sequence>
<organism evidence="1 2">
    <name type="scientific">Lobosporangium transversale</name>
    <dbReference type="NCBI Taxonomy" id="64571"/>
    <lineage>
        <taxon>Eukaryota</taxon>
        <taxon>Fungi</taxon>
        <taxon>Fungi incertae sedis</taxon>
        <taxon>Mucoromycota</taxon>
        <taxon>Mortierellomycotina</taxon>
        <taxon>Mortierellomycetes</taxon>
        <taxon>Mortierellales</taxon>
        <taxon>Mortierellaceae</taxon>
        <taxon>Lobosporangium</taxon>
    </lineage>
</organism>
<evidence type="ECO:0000313" key="1">
    <source>
        <dbReference type="EMBL" id="ORZ23856.1"/>
    </source>
</evidence>
<dbReference type="Proteomes" id="UP000193648">
    <property type="component" value="Unassembled WGS sequence"/>
</dbReference>